<keyword evidence="1" id="KW-1133">Transmembrane helix</keyword>
<keyword evidence="1" id="KW-0472">Membrane</keyword>
<evidence type="ECO:0000313" key="2">
    <source>
        <dbReference type="EMBL" id="RCG26635.1"/>
    </source>
</evidence>
<dbReference type="Proteomes" id="UP000252914">
    <property type="component" value="Unassembled WGS sequence"/>
</dbReference>
<comment type="caution">
    <text evidence="2">The sequence shown here is derived from an EMBL/GenBank/DDBJ whole genome shotgun (WGS) entry which is preliminary data.</text>
</comment>
<organism evidence="2 3">
    <name type="scientific">Streptomyces diacarni</name>
    <dbReference type="NCBI Taxonomy" id="2800381"/>
    <lineage>
        <taxon>Bacteria</taxon>
        <taxon>Bacillati</taxon>
        <taxon>Actinomycetota</taxon>
        <taxon>Actinomycetes</taxon>
        <taxon>Kitasatosporales</taxon>
        <taxon>Streptomycetaceae</taxon>
        <taxon>Streptomyces</taxon>
    </lineage>
</organism>
<keyword evidence="3" id="KW-1185">Reference proteome</keyword>
<feature type="transmembrane region" description="Helical" evidence="1">
    <location>
        <begin position="163"/>
        <end position="186"/>
    </location>
</feature>
<sequence>MDEGGSGDVEGGRVRVIDHWGWVHIQGATVQFSARTYPTPEEARAGLQAHLDAHADEAAHRLRGLPPYVSSEASVHLPGHTWRVHAGDREVRLFVGDDCRSYRRPVAPAPAPEPAAPAPEPARKRWVSIATDSPYLRRFQVIGVLLMLGGIVTAFSGDFEGNRVAMLLFVPLGLALLLCPALVGLLRGRRRGE</sequence>
<feature type="transmembrane region" description="Helical" evidence="1">
    <location>
        <begin position="139"/>
        <end position="157"/>
    </location>
</feature>
<proteinExistence type="predicted"/>
<evidence type="ECO:0000313" key="3">
    <source>
        <dbReference type="Proteomes" id="UP000252914"/>
    </source>
</evidence>
<keyword evidence="1" id="KW-0812">Transmembrane</keyword>
<dbReference type="AlphaFoldDB" id="A0A367FAB6"/>
<gene>
    <name evidence="2" type="ORF">DTL70_06075</name>
</gene>
<protein>
    <submittedName>
        <fullName evidence="2">Uncharacterized protein</fullName>
    </submittedName>
</protein>
<reference evidence="2 3" key="1">
    <citation type="submission" date="2018-06" db="EMBL/GenBank/DDBJ databases">
        <title>Streptomyces reniochalinae sp. nov. and Streptomyces diacarnus sp. nov. from marine sponges.</title>
        <authorList>
            <person name="Li L."/>
        </authorList>
    </citation>
    <scope>NUCLEOTIDE SEQUENCE [LARGE SCALE GENOMIC DNA]</scope>
    <source>
        <strain evidence="2 3">LHW51701</strain>
    </source>
</reference>
<dbReference type="EMBL" id="QOIN01000033">
    <property type="protein sequence ID" value="RCG26635.1"/>
    <property type="molecule type" value="Genomic_DNA"/>
</dbReference>
<accession>A0A367FAB6</accession>
<name>A0A367FAB6_9ACTN</name>
<evidence type="ECO:0000256" key="1">
    <source>
        <dbReference type="SAM" id="Phobius"/>
    </source>
</evidence>